<dbReference type="Proteomes" id="UP000256220">
    <property type="component" value="Unassembled WGS sequence"/>
</dbReference>
<name>A0A2P2FU31_AMYLU</name>
<proteinExistence type="predicted"/>
<protein>
    <submittedName>
        <fullName evidence="1">Uncharacterized protein</fullName>
    </submittedName>
</protein>
<gene>
    <name evidence="1" type="ORF">BB31_15540</name>
</gene>
<evidence type="ECO:0000313" key="1">
    <source>
        <dbReference type="EMBL" id="KFU80241.1"/>
    </source>
</evidence>
<organism evidence="1 2">
    <name type="scientific">Amycolatopsis lurida NRRL 2430</name>
    <dbReference type="NCBI Taxonomy" id="1460371"/>
    <lineage>
        <taxon>Bacteria</taxon>
        <taxon>Bacillati</taxon>
        <taxon>Actinomycetota</taxon>
        <taxon>Actinomycetes</taxon>
        <taxon>Pseudonocardiales</taxon>
        <taxon>Pseudonocardiaceae</taxon>
        <taxon>Amycolatopsis</taxon>
    </lineage>
</organism>
<accession>A0A2P2FU31</accession>
<dbReference type="AlphaFoldDB" id="A0A2P2FU31"/>
<reference evidence="1 2" key="1">
    <citation type="journal article" date="2014" name="Genome Announc.">
        <title>Draft Genome Sequence of Amycolatopsis lurida NRRL 2430, Producer of the Glycopeptide Family Antibiotic Ristocetin.</title>
        <authorList>
            <person name="Kwun M.J."/>
            <person name="Hong H.J."/>
        </authorList>
    </citation>
    <scope>NUCLEOTIDE SEQUENCE [LARGE SCALE GENOMIC DNA]</scope>
    <source>
        <strain evidence="1 2">NRRL 2430</strain>
    </source>
</reference>
<dbReference type="EMBL" id="JFBM01000012">
    <property type="protein sequence ID" value="KFU80241.1"/>
    <property type="molecule type" value="Genomic_DNA"/>
</dbReference>
<evidence type="ECO:0000313" key="2">
    <source>
        <dbReference type="Proteomes" id="UP000256220"/>
    </source>
</evidence>
<sequence length="88" mass="9708">MSHGAAVAPRDRSTGTTLWFEFVTSPAGKTVPGGLLTGANWMSAVHPGRLRLDEELYRSAFTEAGVELTDLRRIPRPDTDYPEIWAHV</sequence>
<comment type="caution">
    <text evidence="1">The sequence shown here is derived from an EMBL/GenBank/DDBJ whole genome shotgun (WGS) entry which is preliminary data.</text>
</comment>
<keyword evidence="2" id="KW-1185">Reference proteome</keyword>